<dbReference type="AlphaFoldDB" id="E1ZZK3"/>
<protein>
    <submittedName>
        <fullName evidence="2">Uncharacterized protein</fullName>
    </submittedName>
</protein>
<gene>
    <name evidence="2" type="ORF">EAG_10218</name>
</gene>
<keyword evidence="3" id="KW-1185">Reference proteome</keyword>
<name>E1ZZK3_CAMFO</name>
<feature type="region of interest" description="Disordered" evidence="1">
    <location>
        <begin position="23"/>
        <end position="45"/>
    </location>
</feature>
<dbReference type="InParanoid" id="E1ZZK3"/>
<sequence length="86" mass="9190">MALGVADYGASVDAHSIENAAPVSRQAGRGGVSLTSRSAMSADTRLAPDHARTGQCLRRRRRKNSMVGVVLPCCCCCFTTRQKGHR</sequence>
<reference evidence="2 3" key="1">
    <citation type="journal article" date="2010" name="Science">
        <title>Genomic comparison of the ants Camponotus floridanus and Harpegnathos saltator.</title>
        <authorList>
            <person name="Bonasio R."/>
            <person name="Zhang G."/>
            <person name="Ye C."/>
            <person name="Mutti N.S."/>
            <person name="Fang X."/>
            <person name="Qin N."/>
            <person name="Donahue G."/>
            <person name="Yang P."/>
            <person name="Li Q."/>
            <person name="Li C."/>
            <person name="Zhang P."/>
            <person name="Huang Z."/>
            <person name="Berger S.L."/>
            <person name="Reinberg D."/>
            <person name="Wang J."/>
            <person name="Liebig J."/>
        </authorList>
    </citation>
    <scope>NUCLEOTIDE SEQUENCE [LARGE SCALE GENOMIC DNA]</scope>
    <source>
        <strain evidence="3">C129</strain>
    </source>
</reference>
<proteinExistence type="predicted"/>
<organism evidence="3">
    <name type="scientific">Camponotus floridanus</name>
    <name type="common">Florida carpenter ant</name>
    <dbReference type="NCBI Taxonomy" id="104421"/>
    <lineage>
        <taxon>Eukaryota</taxon>
        <taxon>Metazoa</taxon>
        <taxon>Ecdysozoa</taxon>
        <taxon>Arthropoda</taxon>
        <taxon>Hexapoda</taxon>
        <taxon>Insecta</taxon>
        <taxon>Pterygota</taxon>
        <taxon>Neoptera</taxon>
        <taxon>Endopterygota</taxon>
        <taxon>Hymenoptera</taxon>
        <taxon>Apocrita</taxon>
        <taxon>Aculeata</taxon>
        <taxon>Formicoidea</taxon>
        <taxon>Formicidae</taxon>
        <taxon>Formicinae</taxon>
        <taxon>Camponotus</taxon>
    </lineage>
</organism>
<dbReference type="Proteomes" id="UP000000311">
    <property type="component" value="Unassembled WGS sequence"/>
</dbReference>
<evidence type="ECO:0000313" key="2">
    <source>
        <dbReference type="EMBL" id="EFN73386.1"/>
    </source>
</evidence>
<dbReference type="EMBL" id="GL435386">
    <property type="protein sequence ID" value="EFN73386.1"/>
    <property type="molecule type" value="Genomic_DNA"/>
</dbReference>
<evidence type="ECO:0000313" key="3">
    <source>
        <dbReference type="Proteomes" id="UP000000311"/>
    </source>
</evidence>
<accession>E1ZZK3</accession>
<evidence type="ECO:0000256" key="1">
    <source>
        <dbReference type="SAM" id="MobiDB-lite"/>
    </source>
</evidence>